<dbReference type="Proteomes" id="UP001314229">
    <property type="component" value="Unassembled WGS sequence"/>
</dbReference>
<gene>
    <name evidence="1" type="ORF">FSCOSCO3_A013465</name>
</gene>
<dbReference type="AlphaFoldDB" id="A0AAV1NB70"/>
<comment type="caution">
    <text evidence="1">The sequence shown here is derived from an EMBL/GenBank/DDBJ whole genome shotgun (WGS) entry which is preliminary data.</text>
</comment>
<protein>
    <submittedName>
        <fullName evidence="1">Uncharacterized protein</fullName>
    </submittedName>
</protein>
<sequence length="55" mass="6272">MMITDYVFQVIDEHGSGMRSAQCGRLMKKLSDVSKRRFPSDLDKLNMNGLNIKVP</sequence>
<organism evidence="1 2">
    <name type="scientific">Scomber scombrus</name>
    <name type="common">Atlantic mackerel</name>
    <name type="synonym">Scomber vernalis</name>
    <dbReference type="NCBI Taxonomy" id="13677"/>
    <lineage>
        <taxon>Eukaryota</taxon>
        <taxon>Metazoa</taxon>
        <taxon>Chordata</taxon>
        <taxon>Craniata</taxon>
        <taxon>Vertebrata</taxon>
        <taxon>Euteleostomi</taxon>
        <taxon>Actinopterygii</taxon>
        <taxon>Neopterygii</taxon>
        <taxon>Teleostei</taxon>
        <taxon>Neoteleostei</taxon>
        <taxon>Acanthomorphata</taxon>
        <taxon>Pelagiaria</taxon>
        <taxon>Scombriformes</taxon>
        <taxon>Scombridae</taxon>
        <taxon>Scomber</taxon>
    </lineage>
</organism>
<reference evidence="1 2" key="1">
    <citation type="submission" date="2024-01" db="EMBL/GenBank/DDBJ databases">
        <authorList>
            <person name="Alioto T."/>
            <person name="Alioto T."/>
            <person name="Gomez Garrido J."/>
        </authorList>
    </citation>
    <scope>NUCLEOTIDE SEQUENCE [LARGE SCALE GENOMIC DNA]</scope>
</reference>
<name>A0AAV1NB70_SCOSC</name>
<evidence type="ECO:0000313" key="1">
    <source>
        <dbReference type="EMBL" id="CAK6956736.1"/>
    </source>
</evidence>
<proteinExistence type="predicted"/>
<dbReference type="EMBL" id="CAWUFR010000026">
    <property type="protein sequence ID" value="CAK6956736.1"/>
    <property type="molecule type" value="Genomic_DNA"/>
</dbReference>
<evidence type="ECO:0000313" key="2">
    <source>
        <dbReference type="Proteomes" id="UP001314229"/>
    </source>
</evidence>
<keyword evidence="2" id="KW-1185">Reference proteome</keyword>
<accession>A0AAV1NB70</accession>